<protein>
    <submittedName>
        <fullName evidence="2">GDSL-type esterase/lipase family protein</fullName>
    </submittedName>
</protein>
<dbReference type="InterPro" id="IPR003961">
    <property type="entry name" value="FN3_dom"/>
</dbReference>
<dbReference type="CDD" id="cd00063">
    <property type="entry name" value="FN3"/>
    <property type="match status" value="1"/>
</dbReference>
<evidence type="ECO:0000313" key="3">
    <source>
        <dbReference type="Proteomes" id="UP001304650"/>
    </source>
</evidence>
<dbReference type="InterPro" id="IPR013830">
    <property type="entry name" value="SGNH_hydro"/>
</dbReference>
<dbReference type="SUPFAM" id="SSF52266">
    <property type="entry name" value="SGNH hydrolase"/>
    <property type="match status" value="1"/>
</dbReference>
<dbReference type="Pfam" id="PF13472">
    <property type="entry name" value="Lipase_GDSL_2"/>
    <property type="match status" value="1"/>
</dbReference>
<reference evidence="2" key="1">
    <citation type="submission" date="2022-02" db="EMBL/GenBank/DDBJ databases">
        <title>Paenibacillus sp. MBLB1832 Whole Genome Shotgun Sequencing.</title>
        <authorList>
            <person name="Hwang C.Y."/>
            <person name="Cho E.-S."/>
            <person name="Seo M.-J."/>
        </authorList>
    </citation>
    <scope>NUCLEOTIDE SEQUENCE</scope>
    <source>
        <strain evidence="2">MBLB1832</strain>
    </source>
</reference>
<dbReference type="InterPro" id="IPR013783">
    <property type="entry name" value="Ig-like_fold"/>
</dbReference>
<dbReference type="GO" id="GO:0004622">
    <property type="term" value="F:phosphatidylcholine lysophospholipase activity"/>
    <property type="evidence" value="ECO:0007669"/>
    <property type="project" value="TreeGrafter"/>
</dbReference>
<dbReference type="Proteomes" id="UP001304650">
    <property type="component" value="Chromosome"/>
</dbReference>
<organism evidence="2 3">
    <name type="scientific">Paenibacillus roseopurpureus</name>
    <dbReference type="NCBI Taxonomy" id="2918901"/>
    <lineage>
        <taxon>Bacteria</taxon>
        <taxon>Bacillati</taxon>
        <taxon>Bacillota</taxon>
        <taxon>Bacilli</taxon>
        <taxon>Bacillales</taxon>
        <taxon>Paenibacillaceae</taxon>
        <taxon>Paenibacillus</taxon>
    </lineage>
</organism>
<dbReference type="Pfam" id="PF00041">
    <property type="entry name" value="fn3"/>
    <property type="match status" value="1"/>
</dbReference>
<dbReference type="InterPro" id="IPR036116">
    <property type="entry name" value="FN3_sf"/>
</dbReference>
<dbReference type="KEGG" id="proo:MJB10_07805"/>
<dbReference type="EMBL" id="CP130319">
    <property type="protein sequence ID" value="WNR45988.1"/>
    <property type="molecule type" value="Genomic_DNA"/>
</dbReference>
<dbReference type="InterPro" id="IPR051532">
    <property type="entry name" value="Ester_Hydrolysis_Enzymes"/>
</dbReference>
<keyword evidence="3" id="KW-1185">Reference proteome</keyword>
<accession>A0AA96LTY8</accession>
<proteinExistence type="predicted"/>
<feature type="domain" description="Fibronectin type-III" evidence="1">
    <location>
        <begin position="254"/>
        <end position="343"/>
    </location>
</feature>
<evidence type="ECO:0000313" key="2">
    <source>
        <dbReference type="EMBL" id="WNR45988.1"/>
    </source>
</evidence>
<sequence length="524" mass="56942">MNWRKSIAALSVTTLLVGFSVIGSERASADTTPLKIMPLGDSLTEGYGNFVGGYRVDLYTKLINAGINFDFVGSASGGPSTLPDKNHQGMVGWRIDELISKPDWGTTIEGWLNTYQPDMVLLQAGTNDVNQNYDYATCWSRLNDLIDRIIANRPNAYIVVSTIPNDGYFAYNDRAAVYNAGIPDIVYKKASQGKKIYLVDNFNAGTIYPDDFGYGDGWQDQVHFNWNGYAKHANNWFAKIQNILQPSDFTAPSTPQPLWAASKTNTSVTLNWSASSDNVKVDHYEIYQNTATGPVYAGHSYTNAVTLTGLTADTAYQFEIKAYDAEGNASAASYWLSVTTNATADTVNLFSDNFNDRYADGWKTSEGQWIVNNGEYVKSTGDSGRAIIGDYAWANYAVQGTVVPSNSKSSVGILGRVQSNDNSLFYQLDLNTDGTTKKWSIKKFTGLFSSTTLASGTYTYTGGTPYLLKLSMNGSTLSASISTDNGLNYSPLGSATDSAYTAGKAGVRTDGTGSHFDNFKVTAN</sequence>
<dbReference type="CDD" id="cd01833">
    <property type="entry name" value="XynB_like"/>
    <property type="match status" value="1"/>
</dbReference>
<dbReference type="PANTHER" id="PTHR30383">
    <property type="entry name" value="THIOESTERASE 1/PROTEASE 1/LYSOPHOSPHOLIPASE L1"/>
    <property type="match status" value="1"/>
</dbReference>
<dbReference type="PANTHER" id="PTHR30383:SF5">
    <property type="entry name" value="SGNH HYDROLASE-TYPE ESTERASE DOMAIN-CONTAINING PROTEIN"/>
    <property type="match status" value="1"/>
</dbReference>
<dbReference type="AlphaFoldDB" id="A0AA96LTY8"/>
<dbReference type="PROSITE" id="PS50853">
    <property type="entry name" value="FN3"/>
    <property type="match status" value="1"/>
</dbReference>
<dbReference type="Gene3D" id="2.60.40.10">
    <property type="entry name" value="Immunoglobulins"/>
    <property type="match status" value="1"/>
</dbReference>
<dbReference type="SUPFAM" id="SSF49265">
    <property type="entry name" value="Fibronectin type III"/>
    <property type="match status" value="1"/>
</dbReference>
<dbReference type="Gene3D" id="2.60.120.560">
    <property type="entry name" value="Exo-inulinase, domain 1"/>
    <property type="match status" value="1"/>
</dbReference>
<evidence type="ECO:0000259" key="1">
    <source>
        <dbReference type="PROSITE" id="PS50853"/>
    </source>
</evidence>
<dbReference type="InterPro" id="IPR036514">
    <property type="entry name" value="SGNH_hydro_sf"/>
</dbReference>
<dbReference type="RefSeq" id="WP_314803212.1">
    <property type="nucleotide sequence ID" value="NZ_CP130319.1"/>
</dbReference>
<gene>
    <name evidence="2" type="ORF">MJB10_07805</name>
</gene>
<dbReference type="SMART" id="SM00060">
    <property type="entry name" value="FN3"/>
    <property type="match status" value="1"/>
</dbReference>
<name>A0AA96LTY8_9BACL</name>
<dbReference type="Gene3D" id="3.40.50.1110">
    <property type="entry name" value="SGNH hydrolase"/>
    <property type="match status" value="1"/>
</dbReference>